<evidence type="ECO:0000313" key="3">
    <source>
        <dbReference type="Proteomes" id="UP000069205"/>
    </source>
</evidence>
<gene>
    <name evidence="2" type="ORF">NITMOv2_1886</name>
</gene>
<accession>A0A0K2GBF8</accession>
<dbReference type="GO" id="GO:0006304">
    <property type="term" value="P:DNA modification"/>
    <property type="evidence" value="ECO:0007669"/>
    <property type="project" value="InterPro"/>
</dbReference>
<dbReference type="Proteomes" id="UP000069205">
    <property type="component" value="Chromosome"/>
</dbReference>
<dbReference type="PATRIC" id="fig|42253.5.peg.1857"/>
<dbReference type="GO" id="GO:0003824">
    <property type="term" value="F:catalytic activity"/>
    <property type="evidence" value="ECO:0007669"/>
    <property type="project" value="InterPro"/>
</dbReference>
<reference evidence="2 3" key="1">
    <citation type="journal article" date="2015" name="Proc. Natl. Acad. Sci. U.S.A.">
        <title>Expanded metabolic versatility of ubiquitous nitrite-oxidizing bacteria from the genus Nitrospira.</title>
        <authorList>
            <person name="Koch H."/>
            <person name="Lucker S."/>
            <person name="Albertsen M."/>
            <person name="Kitzinger K."/>
            <person name="Herbold C."/>
            <person name="Spieck E."/>
            <person name="Nielsen P.H."/>
            <person name="Wagner M."/>
            <person name="Daims H."/>
        </authorList>
    </citation>
    <scope>NUCLEOTIDE SEQUENCE [LARGE SCALE GENOMIC DNA]</scope>
    <source>
        <strain evidence="2 3">NSP M-1</strain>
    </source>
</reference>
<dbReference type="GO" id="GO:0003677">
    <property type="term" value="F:DNA binding"/>
    <property type="evidence" value="ECO:0007669"/>
    <property type="project" value="InterPro"/>
</dbReference>
<evidence type="ECO:0000259" key="1">
    <source>
        <dbReference type="Pfam" id="PF08463"/>
    </source>
</evidence>
<evidence type="ECO:0000313" key="2">
    <source>
        <dbReference type="EMBL" id="ALA58306.1"/>
    </source>
</evidence>
<protein>
    <recommendedName>
        <fullName evidence="1">EcoEI R protein C-terminal domain-containing protein</fullName>
    </recommendedName>
</protein>
<proteinExistence type="predicted"/>
<dbReference type="Pfam" id="PF08463">
    <property type="entry name" value="EcoEI_R_C"/>
    <property type="match status" value="1"/>
</dbReference>
<dbReference type="OrthoDB" id="9182322at2"/>
<dbReference type="RefSeq" id="WP_083447879.1">
    <property type="nucleotide sequence ID" value="NZ_CP011801.1"/>
</dbReference>
<keyword evidence="3" id="KW-1185">Reference proteome</keyword>
<dbReference type="AlphaFoldDB" id="A0A0K2GBF8"/>
<dbReference type="EMBL" id="CP011801">
    <property type="protein sequence ID" value="ALA58306.1"/>
    <property type="molecule type" value="Genomic_DNA"/>
</dbReference>
<organism evidence="2 3">
    <name type="scientific">Nitrospira moscoviensis</name>
    <dbReference type="NCBI Taxonomy" id="42253"/>
    <lineage>
        <taxon>Bacteria</taxon>
        <taxon>Pseudomonadati</taxon>
        <taxon>Nitrospirota</taxon>
        <taxon>Nitrospiria</taxon>
        <taxon>Nitrospirales</taxon>
        <taxon>Nitrospiraceae</taxon>
        <taxon>Nitrospira</taxon>
    </lineage>
</organism>
<dbReference type="InterPro" id="IPR013670">
    <property type="entry name" value="EcoEI_R_C_dom"/>
</dbReference>
<feature type="domain" description="EcoEI R protein C-terminal" evidence="1">
    <location>
        <begin position="8"/>
        <end position="50"/>
    </location>
</feature>
<dbReference type="STRING" id="42253.NITMOv2_1886"/>
<dbReference type="KEGG" id="nmv:NITMOv2_1886"/>
<sequence>MPANTSQANLSIEKDDFELAPFSREGGLGKVHQVFGGELNRIIDELNGVLAA</sequence>
<name>A0A0K2GBF8_NITMO</name>